<dbReference type="SUPFAM" id="SSF51445">
    <property type="entry name" value="(Trans)glycosidases"/>
    <property type="match status" value="1"/>
</dbReference>
<name>A0A090RNF6_9VIBR</name>
<gene>
    <name evidence="1" type="ORF">JCM19235_5499</name>
</gene>
<dbReference type="GO" id="GO:0016798">
    <property type="term" value="F:hydrolase activity, acting on glycosyl bonds"/>
    <property type="evidence" value="ECO:0007669"/>
    <property type="project" value="UniProtKB-KW"/>
</dbReference>
<dbReference type="AlphaFoldDB" id="A0A090RNF6"/>
<comment type="caution">
    <text evidence="1">The sequence shown here is derived from an EMBL/GenBank/DDBJ whole genome shotgun (WGS) entry which is preliminary data.</text>
</comment>
<dbReference type="Gene3D" id="3.20.20.80">
    <property type="entry name" value="Glycosidases"/>
    <property type="match status" value="1"/>
</dbReference>
<dbReference type="EMBL" id="BBMR01000001">
    <property type="protein sequence ID" value="GAL16950.1"/>
    <property type="molecule type" value="Genomic_DNA"/>
</dbReference>
<accession>A0A090RNF6</accession>
<dbReference type="InterPro" id="IPR017853">
    <property type="entry name" value="GH"/>
</dbReference>
<evidence type="ECO:0000313" key="1">
    <source>
        <dbReference type="EMBL" id="GAL16950.1"/>
    </source>
</evidence>
<dbReference type="STRING" id="990268.JCM19235_5499"/>
<keyword evidence="1" id="KW-0326">Glycosidase</keyword>
<protein>
    <submittedName>
        <fullName evidence="1">Glycosidase</fullName>
    </submittedName>
</protein>
<keyword evidence="2" id="KW-1185">Reference proteome</keyword>
<sequence length="79" mass="9230">MSNTTTSQSNVILHAFDWPYALVTERAQEIKACGYKTVLVSPPMKSYRSEKEVLWWQLYQPQDYRVIDNKLGNTEDFKA</sequence>
<reference evidence="1 2" key="1">
    <citation type="submission" date="2014-09" db="EMBL/GenBank/DDBJ databases">
        <title>Vibrio maritimus JCM 19235. (C45) whole genome shotgun sequence.</title>
        <authorList>
            <person name="Sawabe T."/>
            <person name="Meirelles P."/>
            <person name="Nakanishi M."/>
            <person name="Sayaka M."/>
            <person name="Hattori M."/>
            <person name="Ohkuma M."/>
        </authorList>
    </citation>
    <scope>NUCLEOTIDE SEQUENCE [LARGE SCALE GENOMIC DNA]</scope>
    <source>
        <strain evidence="2">JCM19235</strain>
    </source>
</reference>
<proteinExistence type="predicted"/>
<dbReference type="Proteomes" id="UP000029228">
    <property type="component" value="Unassembled WGS sequence"/>
</dbReference>
<evidence type="ECO:0000313" key="2">
    <source>
        <dbReference type="Proteomes" id="UP000029228"/>
    </source>
</evidence>
<keyword evidence="1" id="KW-0378">Hydrolase</keyword>
<organism evidence="1 2">
    <name type="scientific">Vibrio maritimus</name>
    <dbReference type="NCBI Taxonomy" id="990268"/>
    <lineage>
        <taxon>Bacteria</taxon>
        <taxon>Pseudomonadati</taxon>
        <taxon>Pseudomonadota</taxon>
        <taxon>Gammaproteobacteria</taxon>
        <taxon>Vibrionales</taxon>
        <taxon>Vibrionaceae</taxon>
        <taxon>Vibrio</taxon>
    </lineage>
</organism>